<feature type="repeat" description="WD" evidence="5">
    <location>
        <begin position="694"/>
        <end position="734"/>
    </location>
</feature>
<keyword evidence="1" id="KW-0479">Metal-binding</keyword>
<evidence type="ECO:0000256" key="6">
    <source>
        <dbReference type="SAM" id="Coils"/>
    </source>
</evidence>
<evidence type="ECO:0000256" key="3">
    <source>
        <dbReference type="ARBA" id="ARBA00022833"/>
    </source>
</evidence>
<comment type="caution">
    <text evidence="9">The sequence shown here is derived from an EMBL/GenBank/DDBJ whole genome shotgun (WGS) entry which is preliminary data.</text>
</comment>
<sequence>MSTESTAPENNATENTTASASAAAPATAGGGQQSPSPTVSTPPASTSTYLTETSQLPIRTSNTRTHTPRTSPYPTSPTASRTLSTTGGDFANIPRAAQYHAVGTPARHPLGFQSEPMQSDASTESGDSGSGHASPVADTAPRLPGSPGRGGSGRAATGESGFLAAIGAESGRQAGGRSMDRQDGGTCPICLQTIQEAFMAVCGHSFCYRCISRHLTERRMCPTCLQPLERDQIFPNFTLNQVIADAGSLVQSPLHRTSDILQQLRSSVENGSPLDPDDVDALLAVLQQKKQSLRSYERQFEMATMRQFLLAARGRKVASMEVLRKQLLIVEEDLDHVTAQLESAAPTGEGSTQFLQQRSGTQGDASGVPVPNAVTADDGSLIPDAPRRDTDSAEPDSSKAGAGESARPKNRRVEEHYEDLEAFYFDSRMRGAGGDESLDEFLDTLTTFARYERFEPVATLRYGDSTANTAIVASIEFDKDDELFAVAGVTRKIKIYDYNNVISQADTWTDLAQTAQQRQRQRQRQRQLQRQRMAHGGRQEWWHREGDAADEPAFVPTAMQYPSVEFTNRSKISCLAFNPYIKAQLACSDYDGAVTLWDVGSSVPTLSLDEHEKRAWSVDFSRTDPTRLCSGSDDGKVKVWATNRRASVLTIEGKANVCCVRFNPLHGNILSFGSADHNVHCFDLRSPKQPLCVLRGHRKAVSYTRFLSPDEIVSASTDSSLKLWSLRSQECVRTFTGHANEKNFVGLTTSGGEWISCGSENNTMYSYYRNLSKPAVVYKFGNCNPVTGVEQPEDDPSLFVSAVCWKNRSNTVLSANSQGIIKVLEL</sequence>
<keyword evidence="5" id="KW-0853">WD repeat</keyword>
<feature type="compositionally biased region" description="Low complexity" evidence="7">
    <location>
        <begin position="1"/>
        <end position="27"/>
    </location>
</feature>
<dbReference type="EMBL" id="MCFD01000012">
    <property type="protein sequence ID" value="ORX67506.1"/>
    <property type="molecule type" value="Genomic_DNA"/>
</dbReference>
<dbReference type="PROSITE" id="PS50082">
    <property type="entry name" value="WD_REPEATS_2"/>
    <property type="match status" value="2"/>
</dbReference>
<dbReference type="SUPFAM" id="SSF50978">
    <property type="entry name" value="WD40 repeat-like"/>
    <property type="match status" value="1"/>
</dbReference>
<feature type="coiled-coil region" evidence="6">
    <location>
        <begin position="279"/>
        <end position="340"/>
    </location>
</feature>
<dbReference type="AlphaFoldDB" id="A0A1Y1W2L0"/>
<dbReference type="Gene3D" id="3.30.40.10">
    <property type="entry name" value="Zinc/RING finger domain, C3HC4 (zinc finger)"/>
    <property type="match status" value="1"/>
</dbReference>
<dbReference type="InterPro" id="IPR001680">
    <property type="entry name" value="WD40_rpt"/>
</dbReference>
<feature type="region of interest" description="Disordered" evidence="7">
    <location>
        <begin position="1"/>
        <end position="90"/>
    </location>
</feature>
<reference evidence="9 10" key="1">
    <citation type="submission" date="2016-07" db="EMBL/GenBank/DDBJ databases">
        <title>Pervasive Adenine N6-methylation of Active Genes in Fungi.</title>
        <authorList>
            <consortium name="DOE Joint Genome Institute"/>
            <person name="Mondo S.J."/>
            <person name="Dannebaum R.O."/>
            <person name="Kuo R.C."/>
            <person name="Labutti K."/>
            <person name="Haridas S."/>
            <person name="Kuo A."/>
            <person name="Salamov A."/>
            <person name="Ahrendt S.R."/>
            <person name="Lipzen A."/>
            <person name="Sullivan W."/>
            <person name="Andreopoulos W.B."/>
            <person name="Clum A."/>
            <person name="Lindquist E."/>
            <person name="Daum C."/>
            <person name="Ramamoorthy G.K."/>
            <person name="Gryganskyi A."/>
            <person name="Culley D."/>
            <person name="Magnuson J.K."/>
            <person name="James T.Y."/>
            <person name="O'Malley M.A."/>
            <person name="Stajich J.E."/>
            <person name="Spatafora J.W."/>
            <person name="Visel A."/>
            <person name="Grigoriev I.V."/>
        </authorList>
    </citation>
    <scope>NUCLEOTIDE SEQUENCE [LARGE SCALE GENOMIC DNA]</scope>
    <source>
        <strain evidence="9 10">ATCC 12442</strain>
    </source>
</reference>
<feature type="region of interest" description="Disordered" evidence="7">
    <location>
        <begin position="516"/>
        <end position="540"/>
    </location>
</feature>
<keyword evidence="3" id="KW-0862">Zinc</keyword>
<dbReference type="PROSITE" id="PS00518">
    <property type="entry name" value="ZF_RING_1"/>
    <property type="match status" value="1"/>
</dbReference>
<dbReference type="GO" id="GO:0043161">
    <property type="term" value="P:proteasome-mediated ubiquitin-dependent protein catabolic process"/>
    <property type="evidence" value="ECO:0007669"/>
    <property type="project" value="TreeGrafter"/>
</dbReference>
<dbReference type="Pfam" id="PF13923">
    <property type="entry name" value="zf-C3HC4_2"/>
    <property type="match status" value="1"/>
</dbReference>
<gene>
    <name evidence="9" type="ORF">DL89DRAFT_269310</name>
</gene>
<feature type="compositionally biased region" description="Low complexity" evidence="7">
    <location>
        <begin position="34"/>
        <end position="48"/>
    </location>
</feature>
<evidence type="ECO:0000256" key="5">
    <source>
        <dbReference type="PROSITE-ProRule" id="PRU00221"/>
    </source>
</evidence>
<dbReference type="InterPro" id="IPR042755">
    <property type="entry name" value="COP1"/>
</dbReference>
<feature type="compositionally biased region" description="Polar residues" evidence="7">
    <location>
        <begin position="349"/>
        <end position="364"/>
    </location>
</feature>
<feature type="domain" description="RING-type" evidence="8">
    <location>
        <begin position="187"/>
        <end position="224"/>
    </location>
</feature>
<feature type="region of interest" description="Disordered" evidence="7">
    <location>
        <begin position="106"/>
        <end position="157"/>
    </location>
</feature>
<dbReference type="InterPro" id="IPR017907">
    <property type="entry name" value="Znf_RING_CS"/>
</dbReference>
<dbReference type="STRING" id="61395.A0A1Y1W2L0"/>
<dbReference type="Gene3D" id="2.130.10.10">
    <property type="entry name" value="YVTN repeat-like/Quinoprotein amine dehydrogenase"/>
    <property type="match status" value="2"/>
</dbReference>
<keyword evidence="10" id="KW-1185">Reference proteome</keyword>
<feature type="non-terminal residue" evidence="9">
    <location>
        <position position="826"/>
    </location>
</feature>
<evidence type="ECO:0000259" key="8">
    <source>
        <dbReference type="PROSITE" id="PS50089"/>
    </source>
</evidence>
<dbReference type="SMART" id="SM00320">
    <property type="entry name" value="WD40"/>
    <property type="match status" value="6"/>
</dbReference>
<dbReference type="SUPFAM" id="SSF57850">
    <property type="entry name" value="RING/U-box"/>
    <property type="match status" value="1"/>
</dbReference>
<dbReference type="CDD" id="cd16504">
    <property type="entry name" value="RING-HC_COP1"/>
    <property type="match status" value="1"/>
</dbReference>
<dbReference type="PANTHER" id="PTHR44080">
    <property type="entry name" value="E3 UBIQUITIN-PROTEIN LIGASE COP1"/>
    <property type="match status" value="1"/>
</dbReference>
<keyword evidence="2 4" id="KW-0863">Zinc-finger</keyword>
<dbReference type="InterPro" id="IPR001841">
    <property type="entry name" value="Znf_RING"/>
</dbReference>
<feature type="compositionally biased region" description="Polar residues" evidence="7">
    <location>
        <begin position="49"/>
        <end position="62"/>
    </location>
</feature>
<dbReference type="InterPro" id="IPR036322">
    <property type="entry name" value="WD40_repeat_dom_sf"/>
</dbReference>
<dbReference type="SMART" id="SM00184">
    <property type="entry name" value="RING"/>
    <property type="match status" value="1"/>
</dbReference>
<accession>A0A1Y1W2L0</accession>
<dbReference type="PANTHER" id="PTHR44080:SF1">
    <property type="entry name" value="E3 UBIQUITIN-PROTEIN LIGASE COP1"/>
    <property type="match status" value="1"/>
</dbReference>
<feature type="compositionally biased region" description="Low complexity" evidence="7">
    <location>
        <begin position="63"/>
        <end position="82"/>
    </location>
</feature>
<dbReference type="RefSeq" id="XP_040741393.1">
    <property type="nucleotide sequence ID" value="XM_040888247.1"/>
</dbReference>
<dbReference type="InterPro" id="IPR013083">
    <property type="entry name" value="Znf_RING/FYVE/PHD"/>
</dbReference>
<organism evidence="9 10">
    <name type="scientific">Linderina pennispora</name>
    <dbReference type="NCBI Taxonomy" id="61395"/>
    <lineage>
        <taxon>Eukaryota</taxon>
        <taxon>Fungi</taxon>
        <taxon>Fungi incertae sedis</taxon>
        <taxon>Zoopagomycota</taxon>
        <taxon>Kickxellomycotina</taxon>
        <taxon>Kickxellomycetes</taxon>
        <taxon>Kickxellales</taxon>
        <taxon>Kickxellaceae</taxon>
        <taxon>Linderina</taxon>
    </lineage>
</organism>
<dbReference type="GO" id="GO:0061630">
    <property type="term" value="F:ubiquitin protein ligase activity"/>
    <property type="evidence" value="ECO:0007669"/>
    <property type="project" value="InterPro"/>
</dbReference>
<evidence type="ECO:0000313" key="9">
    <source>
        <dbReference type="EMBL" id="ORX67506.1"/>
    </source>
</evidence>
<dbReference type="OrthoDB" id="273771at2759"/>
<keyword evidence="6" id="KW-0175">Coiled coil</keyword>
<feature type="compositionally biased region" description="Basic residues" evidence="7">
    <location>
        <begin position="519"/>
        <end position="535"/>
    </location>
</feature>
<dbReference type="GO" id="GO:0008270">
    <property type="term" value="F:zinc ion binding"/>
    <property type="evidence" value="ECO:0007669"/>
    <property type="project" value="UniProtKB-KW"/>
</dbReference>
<evidence type="ECO:0000256" key="1">
    <source>
        <dbReference type="ARBA" id="ARBA00022723"/>
    </source>
</evidence>
<proteinExistence type="predicted"/>
<feature type="compositionally biased region" description="Polar residues" evidence="7">
    <location>
        <begin position="115"/>
        <end position="127"/>
    </location>
</feature>
<name>A0A1Y1W2L0_9FUNG</name>
<dbReference type="Proteomes" id="UP000193922">
    <property type="component" value="Unassembled WGS sequence"/>
</dbReference>
<evidence type="ECO:0000313" key="10">
    <source>
        <dbReference type="Proteomes" id="UP000193922"/>
    </source>
</evidence>
<evidence type="ECO:0000256" key="7">
    <source>
        <dbReference type="SAM" id="MobiDB-lite"/>
    </source>
</evidence>
<dbReference type="Pfam" id="PF00400">
    <property type="entry name" value="WD40"/>
    <property type="match status" value="2"/>
</dbReference>
<dbReference type="InterPro" id="IPR015943">
    <property type="entry name" value="WD40/YVTN_repeat-like_dom_sf"/>
</dbReference>
<dbReference type="PROSITE" id="PS50294">
    <property type="entry name" value="WD_REPEATS_REGION"/>
    <property type="match status" value="1"/>
</dbReference>
<feature type="repeat" description="WD" evidence="5">
    <location>
        <begin position="608"/>
        <end position="650"/>
    </location>
</feature>
<dbReference type="GeneID" id="63804895"/>
<dbReference type="PROSITE" id="PS50089">
    <property type="entry name" value="ZF_RING_2"/>
    <property type="match status" value="1"/>
</dbReference>
<protein>
    <submittedName>
        <fullName evidence="9">WD40 repeat-like protein</fullName>
    </submittedName>
</protein>
<evidence type="ECO:0000256" key="2">
    <source>
        <dbReference type="ARBA" id="ARBA00022771"/>
    </source>
</evidence>
<feature type="region of interest" description="Disordered" evidence="7">
    <location>
        <begin position="343"/>
        <end position="413"/>
    </location>
</feature>
<evidence type="ECO:0000256" key="4">
    <source>
        <dbReference type="PROSITE-ProRule" id="PRU00175"/>
    </source>
</evidence>